<dbReference type="PROSITE" id="PS50835">
    <property type="entry name" value="IG_LIKE"/>
    <property type="match status" value="4"/>
</dbReference>
<feature type="domain" description="Ig-like" evidence="8">
    <location>
        <begin position="142"/>
        <end position="223"/>
    </location>
</feature>
<organism evidence="9 10">
    <name type="scientific">Microtus ochrogaster</name>
    <name type="common">Prairie vole</name>
    <dbReference type="NCBI Taxonomy" id="79684"/>
    <lineage>
        <taxon>Eukaryota</taxon>
        <taxon>Metazoa</taxon>
        <taxon>Chordata</taxon>
        <taxon>Craniata</taxon>
        <taxon>Vertebrata</taxon>
        <taxon>Euteleostomi</taxon>
        <taxon>Mammalia</taxon>
        <taxon>Eutheria</taxon>
        <taxon>Euarchontoglires</taxon>
        <taxon>Glires</taxon>
        <taxon>Rodentia</taxon>
        <taxon>Myomorpha</taxon>
        <taxon>Muroidea</taxon>
        <taxon>Cricetidae</taxon>
        <taxon>Arvicolinae</taxon>
        <taxon>Microtus</taxon>
    </lineage>
</organism>
<dbReference type="CDD" id="cd00096">
    <property type="entry name" value="Ig"/>
    <property type="match status" value="1"/>
</dbReference>
<sequence>MGPAGFHGCLRTGILLSVVLLTTWIPPMAVQSTGPADLLSNTPSGRASLVKPTLSVSKNTVVELRDMVTFYCHTDADNVTIHWTSNNFPLASNERVKLSVDHKNLTILVVQREDLGSYQCEVRKGFEGQSSDAVLLNVNYGPDPVAIKLDSGVEAGDVVEVLEGQAVNFRVETQSRPASDHTWYLPTDSIQPPTTGTFTIQAVSKEHEGMYRCLVSNSVTQLSRLGVVKVQVLEKLTAPSIELPILPLVENVTSVSLTCKTSHQEASVQWFLRGQPLWPSDRLTLSSQNRTLIIHGLQRDDTGPYECEVWNWGSRARSAPLRLAINYGPDRVDITPGSASGEASTIQAMLNSSLTLHCRADSNPDARYHWTHEHSSAVHTGEQLSIEALSWEHEGIYSCTASNLITGLAQSTSVLVKVVGPPSSSLSPGAIAGIVMGILAAIALVIGLAYFLYIQKDRWTRKRPASDTTLRTTTQGPPESRCNDSMAVMSGAWDSRGLAPDKPKTVYDNKPKPQWKAIGKKVLPSASPEHDYERQLPSVAPEGSRKPLPPTPTPEQPLVPPVSTRNPESNYEKLTNPNLSLYCKINPSA</sequence>
<dbReference type="GeneID" id="101995233"/>
<keyword evidence="9" id="KW-1185">Reference proteome</keyword>
<reference evidence="10" key="1">
    <citation type="submission" date="2025-08" db="UniProtKB">
        <authorList>
            <consortium name="RefSeq"/>
        </authorList>
    </citation>
    <scope>IDENTIFICATION</scope>
</reference>
<feature type="compositionally biased region" description="Basic and acidic residues" evidence="5">
    <location>
        <begin position="499"/>
        <end position="511"/>
    </location>
</feature>
<evidence type="ECO:0000256" key="3">
    <source>
        <dbReference type="ARBA" id="ARBA00023180"/>
    </source>
</evidence>
<proteinExistence type="predicted"/>
<dbReference type="InterPro" id="IPR003599">
    <property type="entry name" value="Ig_sub"/>
</dbReference>
<dbReference type="InterPro" id="IPR036179">
    <property type="entry name" value="Ig-like_dom_sf"/>
</dbReference>
<dbReference type="InterPro" id="IPR007110">
    <property type="entry name" value="Ig-like_dom"/>
</dbReference>
<evidence type="ECO:0000256" key="5">
    <source>
        <dbReference type="SAM" id="MobiDB-lite"/>
    </source>
</evidence>
<dbReference type="Gene3D" id="2.60.40.10">
    <property type="entry name" value="Immunoglobulins"/>
    <property type="match status" value="4"/>
</dbReference>
<feature type="chain" id="PRO_5045747624" evidence="7">
    <location>
        <begin position="30"/>
        <end position="589"/>
    </location>
</feature>
<dbReference type="RefSeq" id="XP_013210299.1">
    <property type="nucleotide sequence ID" value="XM_013354845.1"/>
</dbReference>
<keyword evidence="4" id="KW-0393">Immunoglobulin domain</keyword>
<feature type="domain" description="Ig-like" evidence="8">
    <location>
        <begin position="239"/>
        <end position="324"/>
    </location>
</feature>
<evidence type="ECO:0000256" key="7">
    <source>
        <dbReference type="SAM" id="SignalP"/>
    </source>
</evidence>
<evidence type="ECO:0000313" key="9">
    <source>
        <dbReference type="Proteomes" id="UP000694915"/>
    </source>
</evidence>
<feature type="region of interest" description="Disordered" evidence="5">
    <location>
        <begin position="462"/>
        <end position="575"/>
    </location>
</feature>
<name>A0ABM1AXT9_MICOH</name>
<feature type="compositionally biased region" description="Pro residues" evidence="5">
    <location>
        <begin position="547"/>
        <end position="560"/>
    </location>
</feature>
<evidence type="ECO:0000313" key="10">
    <source>
        <dbReference type="RefSeq" id="XP_013210299.1"/>
    </source>
</evidence>
<dbReference type="SMART" id="SM00408">
    <property type="entry name" value="IGc2"/>
    <property type="match status" value="4"/>
</dbReference>
<keyword evidence="6" id="KW-1133">Transmembrane helix</keyword>
<dbReference type="InterPro" id="IPR013783">
    <property type="entry name" value="Ig-like_fold"/>
</dbReference>
<keyword evidence="2" id="KW-1015">Disulfide bond</keyword>
<feature type="compositionally biased region" description="Polar residues" evidence="5">
    <location>
        <begin position="466"/>
        <end position="477"/>
    </location>
</feature>
<keyword evidence="1 7" id="KW-0732">Signal</keyword>
<dbReference type="PANTHER" id="PTHR44337:SF20">
    <property type="entry name" value="CARCINOEMBRYONIC ANTIGEN-RELATED CELL ADHESION MOLECULE 5-RELATED"/>
    <property type="match status" value="1"/>
</dbReference>
<dbReference type="InterPro" id="IPR003598">
    <property type="entry name" value="Ig_sub2"/>
</dbReference>
<dbReference type="Pfam" id="PF13927">
    <property type="entry name" value="Ig_3"/>
    <property type="match status" value="4"/>
</dbReference>
<dbReference type="Proteomes" id="UP000694915">
    <property type="component" value="Unplaced"/>
</dbReference>
<keyword evidence="3" id="KW-0325">Glycoprotein</keyword>
<feature type="transmembrane region" description="Helical" evidence="6">
    <location>
        <begin position="430"/>
        <end position="453"/>
    </location>
</feature>
<feature type="compositionally biased region" description="Polar residues" evidence="5">
    <location>
        <begin position="563"/>
        <end position="575"/>
    </location>
</feature>
<dbReference type="SUPFAM" id="SSF48726">
    <property type="entry name" value="Immunoglobulin"/>
    <property type="match status" value="4"/>
</dbReference>
<accession>A0ABM1AXT9</accession>
<feature type="signal peptide" evidence="7">
    <location>
        <begin position="1"/>
        <end position="29"/>
    </location>
</feature>
<evidence type="ECO:0000256" key="1">
    <source>
        <dbReference type="ARBA" id="ARBA00022729"/>
    </source>
</evidence>
<feature type="domain" description="Ig-like" evidence="8">
    <location>
        <begin position="52"/>
        <end position="136"/>
    </location>
</feature>
<dbReference type="PANTHER" id="PTHR44337">
    <property type="entry name" value="CARCINOEMBRYONIC ANTIGEN-RELATED CELL ADHESION MOLECULE 8"/>
    <property type="match status" value="1"/>
</dbReference>
<dbReference type="SMART" id="SM00409">
    <property type="entry name" value="IG"/>
    <property type="match status" value="4"/>
</dbReference>
<evidence type="ECO:0000259" key="8">
    <source>
        <dbReference type="PROSITE" id="PS50835"/>
    </source>
</evidence>
<keyword evidence="6" id="KW-0472">Membrane</keyword>
<dbReference type="InterPro" id="IPR052598">
    <property type="entry name" value="IgSF_CEA-related"/>
</dbReference>
<protein>
    <submittedName>
        <fullName evidence="10">Carcinoembryonic antigen-related cell adhesion molecule 20</fullName>
    </submittedName>
</protein>
<evidence type="ECO:0000256" key="2">
    <source>
        <dbReference type="ARBA" id="ARBA00023157"/>
    </source>
</evidence>
<evidence type="ECO:0000256" key="4">
    <source>
        <dbReference type="ARBA" id="ARBA00023319"/>
    </source>
</evidence>
<gene>
    <name evidence="10" type="primary">Ceacam20</name>
</gene>
<keyword evidence="6" id="KW-0812">Transmembrane</keyword>
<evidence type="ECO:0000256" key="6">
    <source>
        <dbReference type="SAM" id="Phobius"/>
    </source>
</evidence>
<feature type="domain" description="Ig-like" evidence="8">
    <location>
        <begin position="329"/>
        <end position="415"/>
    </location>
</feature>